<dbReference type="GO" id="GO:0016020">
    <property type="term" value="C:membrane"/>
    <property type="evidence" value="ECO:0007669"/>
    <property type="project" value="InterPro"/>
</dbReference>
<feature type="transmembrane region" description="Helical" evidence="1">
    <location>
        <begin position="27"/>
        <end position="48"/>
    </location>
</feature>
<dbReference type="PANTHER" id="PTHR12224">
    <property type="entry name" value="BETA-1,4-MANNOSYL-GLYCOPROTEIN BETA-1,4-N-ACETYLGLUCOSAMINYL-TRANSFERASE"/>
    <property type="match status" value="1"/>
</dbReference>
<reference evidence="2 3" key="1">
    <citation type="submission" date="2016-08" db="EMBL/GenBank/DDBJ databases">
        <title>A Parts List for Fungal Cellulosomes Revealed by Comparative Genomics.</title>
        <authorList>
            <consortium name="DOE Joint Genome Institute"/>
            <person name="Haitjema C.H."/>
            <person name="Gilmore S.P."/>
            <person name="Henske J.K."/>
            <person name="Solomon K.V."/>
            <person name="De Groot R."/>
            <person name="Kuo A."/>
            <person name="Mondo S.J."/>
            <person name="Salamov A.A."/>
            <person name="Labutti K."/>
            <person name="Zhao Z."/>
            <person name="Chiniquy J."/>
            <person name="Barry K."/>
            <person name="Brewer H.M."/>
            <person name="Purvine S.O."/>
            <person name="Wright A.T."/>
            <person name="Boxma B."/>
            <person name="Van Alen T."/>
            <person name="Hackstein J.H."/>
            <person name="Baker S.E."/>
            <person name="Grigoriev I.V."/>
            <person name="O'Malley M.A."/>
        </authorList>
    </citation>
    <scope>NUCLEOTIDE SEQUENCE [LARGE SCALE GENOMIC DNA]</scope>
    <source>
        <strain evidence="2 3">S4</strain>
    </source>
</reference>
<accession>A0A1Y1XII5</accession>
<keyword evidence="1" id="KW-0812">Transmembrane</keyword>
<reference evidence="2 3" key="2">
    <citation type="submission" date="2016-08" db="EMBL/GenBank/DDBJ databases">
        <title>Pervasive Adenine N6-methylation of Active Genes in Fungi.</title>
        <authorList>
            <consortium name="DOE Joint Genome Institute"/>
            <person name="Mondo S.J."/>
            <person name="Dannebaum R.O."/>
            <person name="Kuo R.C."/>
            <person name="Labutti K."/>
            <person name="Haridas S."/>
            <person name="Kuo A."/>
            <person name="Salamov A."/>
            <person name="Ahrendt S.R."/>
            <person name="Lipzen A."/>
            <person name="Sullivan W."/>
            <person name="Andreopoulos W.B."/>
            <person name="Clum A."/>
            <person name="Lindquist E."/>
            <person name="Daum C."/>
            <person name="Ramamoorthy G.K."/>
            <person name="Gryganskyi A."/>
            <person name="Culley D."/>
            <person name="Magnuson J.K."/>
            <person name="James T.Y."/>
            <person name="O'Malley M.A."/>
            <person name="Stajich J.E."/>
            <person name="Spatafora J.W."/>
            <person name="Visel A."/>
            <person name="Grigoriev I.V."/>
        </authorList>
    </citation>
    <scope>NUCLEOTIDE SEQUENCE [LARGE SCALE GENOMIC DNA]</scope>
    <source>
        <strain evidence="2 3">S4</strain>
    </source>
</reference>
<dbReference type="Proteomes" id="UP000193944">
    <property type="component" value="Unassembled WGS sequence"/>
</dbReference>
<dbReference type="STRING" id="1754192.A0A1Y1XII5"/>
<comment type="caution">
    <text evidence="2">The sequence shown here is derived from an EMBL/GenBank/DDBJ whole genome shotgun (WGS) entry which is preliminary data.</text>
</comment>
<dbReference type="Pfam" id="PF04724">
    <property type="entry name" value="Glyco_transf_17"/>
    <property type="match status" value="1"/>
</dbReference>
<evidence type="ECO:0000313" key="2">
    <source>
        <dbReference type="EMBL" id="ORX85533.1"/>
    </source>
</evidence>
<dbReference type="OrthoDB" id="6474464at2759"/>
<organism evidence="2 3">
    <name type="scientific">Anaeromyces robustus</name>
    <dbReference type="NCBI Taxonomy" id="1754192"/>
    <lineage>
        <taxon>Eukaryota</taxon>
        <taxon>Fungi</taxon>
        <taxon>Fungi incertae sedis</taxon>
        <taxon>Chytridiomycota</taxon>
        <taxon>Chytridiomycota incertae sedis</taxon>
        <taxon>Neocallimastigomycetes</taxon>
        <taxon>Neocallimastigales</taxon>
        <taxon>Neocallimastigaceae</taxon>
        <taxon>Anaeromyces</taxon>
    </lineage>
</organism>
<dbReference type="EMBL" id="MCFG01000034">
    <property type="protein sequence ID" value="ORX85533.1"/>
    <property type="molecule type" value="Genomic_DNA"/>
</dbReference>
<dbReference type="GO" id="GO:0006044">
    <property type="term" value="P:N-acetylglucosamine metabolic process"/>
    <property type="evidence" value="ECO:0007669"/>
    <property type="project" value="TreeGrafter"/>
</dbReference>
<sequence>MSFTQEYQLIDNPSIVKKPPQLKKQKIIKYSLLVLTIVSLGIASFSILKKENEILVEEKIIIKDNEGEKILIKAKPRLDKYGVDLNVNVLDGIYTMGFNNDVEAKVEDWKLYTPPCPYLQPVKHADNDINPVCEKSSLQIANFEKNNGKDLPYVMPLNTISNQLEKWKEWEKKNETILYGNQSVKELVENKYHPFDYGYTGENTENITDKKYYNNVINSRMDEVPDPRRRRLFSFILFNAEYDLLDLYLSEYYDIIDYFVIYESNTTFSGNPKPLYFTRTLLETDRYDKFKDKLIPLPVKIIVDEDNGRGKGFPKEHLARRTVIEKGLRSVHARHGDLFMHGDLDEMPKAHVLSRLKKCGGWEHLQAGIGGGPKSFKNGNVDSYFINPNMNVTVNGKGEYNVDYSRNYSISFLSWFHEYSFNIIQNSKVGTVAHPNLSIFDARRSLGQLNERKNYNKRDSVSSYSDPLLDPNFDIYQGYTYTDNTNDLKKGKGYIGEYLRFDTSKVPELKGKKKATIWNSGWHLSSFLPTIDQFYNKISSYSHFQSYGKKSEETIKKDIINRIKNHQYIYGSKKKYNSVNSTFPLSYENGYEYNFNYDYWNERITSKNNDIGFKKYINDMKREIPTQVWKHPICYSFMIDRDYGIDKKLWWQVIPKEDWKTVKFEELDSEIIDQLVSPNYPESLKKQMLKYLNI</sequence>
<evidence type="ECO:0000313" key="3">
    <source>
        <dbReference type="Proteomes" id="UP000193944"/>
    </source>
</evidence>
<dbReference type="GO" id="GO:0003830">
    <property type="term" value="F:beta-1,4-mannosylglycoprotein 4-beta-N-acetylglucosaminyltransferase activity"/>
    <property type="evidence" value="ECO:0007669"/>
    <property type="project" value="InterPro"/>
</dbReference>
<dbReference type="PANTHER" id="PTHR12224:SF0">
    <property type="entry name" value="BETA-1,4-MANNOSYL-GLYCOPROTEIN 4-BETA-N-ACETYLGLUCOSAMINYLTRANSFERASE"/>
    <property type="match status" value="1"/>
</dbReference>
<gene>
    <name evidence="2" type="ORF">BCR32DRAFT_325391</name>
</gene>
<name>A0A1Y1XII5_9FUNG</name>
<keyword evidence="1" id="KW-1133">Transmembrane helix</keyword>
<evidence type="ECO:0000256" key="1">
    <source>
        <dbReference type="SAM" id="Phobius"/>
    </source>
</evidence>
<dbReference type="AlphaFoldDB" id="A0A1Y1XII5"/>
<evidence type="ECO:0008006" key="4">
    <source>
        <dbReference type="Google" id="ProtNLM"/>
    </source>
</evidence>
<dbReference type="InterPro" id="IPR006813">
    <property type="entry name" value="Glyco_trans_17"/>
</dbReference>
<proteinExistence type="predicted"/>
<keyword evidence="3" id="KW-1185">Reference proteome</keyword>
<protein>
    <recommendedName>
        <fullName evidence="4">Glycosyltransferase family 17 protein</fullName>
    </recommendedName>
</protein>
<keyword evidence="1" id="KW-0472">Membrane</keyword>